<feature type="transmembrane region" description="Helical" evidence="7">
    <location>
        <begin position="1029"/>
        <end position="1049"/>
    </location>
</feature>
<comment type="caution">
    <text evidence="9">The sequence shown here is derived from an EMBL/GenBank/DDBJ whole genome shotgun (WGS) entry which is preliminary data.</text>
</comment>
<comment type="subcellular location">
    <subcellularLocation>
        <location evidence="1">Cell membrane</location>
        <topology evidence="1">Multi-pass membrane protein</topology>
    </subcellularLocation>
</comment>
<evidence type="ECO:0000256" key="4">
    <source>
        <dbReference type="ARBA" id="ARBA00022989"/>
    </source>
</evidence>
<feature type="transmembrane region" description="Helical" evidence="7">
    <location>
        <begin position="695"/>
        <end position="718"/>
    </location>
</feature>
<accession>A0A6N7VC45</accession>
<name>A0A6N7VC45_9FIRM</name>
<feature type="domain" description="ABC3 transporter permease C-terminal" evidence="8">
    <location>
        <begin position="1033"/>
        <end position="1150"/>
    </location>
</feature>
<evidence type="ECO:0000256" key="6">
    <source>
        <dbReference type="SAM" id="Coils"/>
    </source>
</evidence>
<gene>
    <name evidence="9" type="ORF">FYJ26_00740</name>
</gene>
<evidence type="ECO:0000256" key="2">
    <source>
        <dbReference type="ARBA" id="ARBA00022475"/>
    </source>
</evidence>
<evidence type="ECO:0000256" key="5">
    <source>
        <dbReference type="ARBA" id="ARBA00023136"/>
    </source>
</evidence>
<dbReference type="RefSeq" id="WP_154538829.1">
    <property type="nucleotide sequence ID" value="NZ_VULQ01000001.1"/>
</dbReference>
<keyword evidence="5 7" id="KW-0472">Membrane</keyword>
<feature type="transmembrane region" description="Helical" evidence="7">
    <location>
        <begin position="816"/>
        <end position="836"/>
    </location>
</feature>
<evidence type="ECO:0000256" key="7">
    <source>
        <dbReference type="SAM" id="Phobius"/>
    </source>
</evidence>
<keyword evidence="2" id="KW-1003">Cell membrane</keyword>
<dbReference type="EMBL" id="VULQ01000001">
    <property type="protein sequence ID" value="MSS76975.1"/>
    <property type="molecule type" value="Genomic_DNA"/>
</dbReference>
<dbReference type="InterPro" id="IPR003838">
    <property type="entry name" value="ABC3_permease_C"/>
</dbReference>
<organism evidence="9 10">
    <name type="scientific">Anaerococcus porci</name>
    <dbReference type="NCBI Taxonomy" id="2652269"/>
    <lineage>
        <taxon>Bacteria</taxon>
        <taxon>Bacillati</taxon>
        <taxon>Bacillota</taxon>
        <taxon>Tissierellia</taxon>
        <taxon>Tissierellales</taxon>
        <taxon>Peptoniphilaceae</taxon>
        <taxon>Anaerococcus</taxon>
    </lineage>
</organism>
<feature type="transmembrane region" description="Helical" evidence="7">
    <location>
        <begin position="738"/>
        <end position="761"/>
    </location>
</feature>
<keyword evidence="10" id="KW-1185">Reference proteome</keyword>
<sequence>MRKSNYYKSIFRDMKNTKGKIFSIFIMIMLASMIVVALFLTGPTMRNTLNNTLKNANHPDMIISSTYGLKDEDKVIIEKDKGIENVSYQKGTDLYYKDLLLSIDSKDEIFPKYNIKKGRDLKNNNEIIIDEVLKDEFKIGDTIEFDESLNKNIDDKLKNKKFKIVGFANSTENLMNDIRDYSIEGKKMVDGFAIISYDNFKTDDIKKANILYKDTKNLHKFDETYISYVDKKKKDLEDDFKYRPSEVLKKLKDESNKKLDENEKELDDAKKKLGDEQEKLYNANEKLLNGINKYYANEKEFQNKITESEEKLKLSKAKIDNGYIKLDKAKKQYESGLNEYNTKFSNAEKRLKDLELEINKAYKIINDSSKEIEEDKNKIESSFKSQKDKLVELNNNKSKLELEISKINESKKSIEENIKIIEKKIENLDDSEENKEEIDKLSKSREDLSNKFNELDSKNKELIEKKEEIDLSFKEFKNKYDLAYNEAMAPILEKEDVLNKKKNNLGKKNTILQESIRKINIEKDSARNKLNESKSMIASNEASLNEALNLYNLSYERFKNEKENGRFKLDKAYEELLENQRKLEETNKKFFEEKDKSLKKINDGYDEIEDARENLVRLPDPKYSIGNILSNKAIDTYYKNSKNMDELSKVFPTFFYFIALLVSLTTIKRYIEEQRIQNGTLKSLGYANKDIANKFYIYALSPTILGSIIGVILGKYLISKIIFKAYSSGFDIFEMDFPNSFLLVVTTIILSIILITLTVFFTSNSEVKEQTADLLRPKPPRGGSRIFLEKIDFLWKRLSFMTKITFRNLFRYKSRMLMTIFGIGGCTALLFFGFAMTDSIKDTSNIQRQEISKYDYINIFDNRADVKDKNEYEDIINDEMTKRIYYKSVEIDLKDDIKANLIVFENQDRLNEFIDIRNKSKNPIKLGEDSLVVTTNLYNKLNEKDELKFLDKKVKIKDVAENYIDDYIYMSKEAYENNFNDKLEFNADIINTENKGLKDKILKNKASLSLIEPNKSYETIDSLMANLNLVIGIITLVSAILAIVVLYNLTNINVSERKKELATTKVLGFFPRETTAYIYRETCILTILGIMLGYMLGYIMLKYVLLVVAPDGIYLSAKTHPLSYIISAIVTLFISFIIMIIVHLRLKRINMAEAMKAGE</sequence>
<feature type="coiled-coil region" evidence="6">
    <location>
        <begin position="245"/>
        <end position="479"/>
    </location>
</feature>
<keyword evidence="3 7" id="KW-0812">Transmembrane</keyword>
<dbReference type="PANTHER" id="PTHR30287:SF1">
    <property type="entry name" value="INNER MEMBRANE PROTEIN"/>
    <property type="match status" value="1"/>
</dbReference>
<feature type="transmembrane region" description="Helical" evidence="7">
    <location>
        <begin position="650"/>
        <end position="667"/>
    </location>
</feature>
<evidence type="ECO:0000313" key="10">
    <source>
        <dbReference type="Proteomes" id="UP000441925"/>
    </source>
</evidence>
<feature type="transmembrane region" description="Helical" evidence="7">
    <location>
        <begin position="1121"/>
        <end position="1146"/>
    </location>
</feature>
<dbReference type="InterPro" id="IPR038766">
    <property type="entry name" value="Membrane_comp_ABC_pdt"/>
</dbReference>
<keyword evidence="4 7" id="KW-1133">Transmembrane helix</keyword>
<evidence type="ECO:0000259" key="8">
    <source>
        <dbReference type="Pfam" id="PF02687"/>
    </source>
</evidence>
<feature type="transmembrane region" description="Helical" evidence="7">
    <location>
        <begin position="21"/>
        <end position="40"/>
    </location>
</feature>
<dbReference type="GO" id="GO:0005886">
    <property type="term" value="C:plasma membrane"/>
    <property type="evidence" value="ECO:0007669"/>
    <property type="project" value="UniProtKB-SubCell"/>
</dbReference>
<dbReference type="Proteomes" id="UP000441925">
    <property type="component" value="Unassembled WGS sequence"/>
</dbReference>
<evidence type="ECO:0000256" key="1">
    <source>
        <dbReference type="ARBA" id="ARBA00004651"/>
    </source>
</evidence>
<proteinExistence type="predicted"/>
<evidence type="ECO:0000256" key="3">
    <source>
        <dbReference type="ARBA" id="ARBA00022692"/>
    </source>
</evidence>
<evidence type="ECO:0000313" key="9">
    <source>
        <dbReference type="EMBL" id="MSS76975.1"/>
    </source>
</evidence>
<keyword evidence="6" id="KW-0175">Coiled coil</keyword>
<reference evidence="9 10" key="1">
    <citation type="submission" date="2019-08" db="EMBL/GenBank/DDBJ databases">
        <title>In-depth cultivation of the pig gut microbiome towards novel bacterial diversity and tailored functional studies.</title>
        <authorList>
            <person name="Wylensek D."/>
            <person name="Hitch T.C.A."/>
            <person name="Clavel T."/>
        </authorList>
    </citation>
    <scope>NUCLEOTIDE SEQUENCE [LARGE SCALE GENOMIC DNA]</scope>
    <source>
        <strain evidence="9 10">WCA-380-WT-2B</strain>
    </source>
</reference>
<dbReference type="Pfam" id="PF02687">
    <property type="entry name" value="FtsX"/>
    <property type="match status" value="2"/>
</dbReference>
<dbReference type="AlphaFoldDB" id="A0A6N7VC45"/>
<feature type="transmembrane region" description="Helical" evidence="7">
    <location>
        <begin position="1082"/>
        <end position="1101"/>
    </location>
</feature>
<feature type="domain" description="ABC3 transporter permease C-terminal" evidence="8">
    <location>
        <begin position="650"/>
        <end position="758"/>
    </location>
</feature>
<protein>
    <submittedName>
        <fullName evidence="9">FtsX-like permease family protein</fullName>
    </submittedName>
</protein>
<dbReference type="PANTHER" id="PTHR30287">
    <property type="entry name" value="MEMBRANE COMPONENT OF PREDICTED ABC SUPERFAMILY METABOLITE UPTAKE TRANSPORTER"/>
    <property type="match status" value="1"/>
</dbReference>